<protein>
    <recommendedName>
        <fullName evidence="4">Gliding motility protein RemB</fullName>
    </recommendedName>
</protein>
<organism evidence="2 3">
    <name type="scientific">Xiashengella succiniciproducens</name>
    <dbReference type="NCBI Taxonomy" id="2949635"/>
    <lineage>
        <taxon>Bacteria</taxon>
        <taxon>Pseudomonadati</taxon>
        <taxon>Bacteroidota</taxon>
        <taxon>Bacteroidia</taxon>
        <taxon>Marinilabiliales</taxon>
        <taxon>Marinilabiliaceae</taxon>
        <taxon>Xiashengella</taxon>
    </lineage>
</organism>
<evidence type="ECO:0000256" key="1">
    <source>
        <dbReference type="SAM" id="SignalP"/>
    </source>
</evidence>
<proteinExistence type="predicted"/>
<reference evidence="2" key="1">
    <citation type="submission" date="2022-05" db="EMBL/GenBank/DDBJ databases">
        <authorList>
            <person name="Sun X."/>
        </authorList>
    </citation>
    <scope>NUCLEOTIDE SEQUENCE</scope>
    <source>
        <strain evidence="2">Ai-910</strain>
    </source>
</reference>
<dbReference type="KEGG" id="alkq:M9189_07560"/>
<dbReference type="RefSeq" id="WP_250722079.1">
    <property type="nucleotide sequence ID" value="NZ_CP098400.1"/>
</dbReference>
<evidence type="ECO:0000313" key="2">
    <source>
        <dbReference type="EMBL" id="URW78718.1"/>
    </source>
</evidence>
<dbReference type="Proteomes" id="UP001056426">
    <property type="component" value="Chromosome"/>
</dbReference>
<keyword evidence="3" id="KW-1185">Reference proteome</keyword>
<dbReference type="EMBL" id="CP098400">
    <property type="protein sequence ID" value="URW78718.1"/>
    <property type="molecule type" value="Genomic_DNA"/>
</dbReference>
<feature type="signal peptide" evidence="1">
    <location>
        <begin position="1"/>
        <end position="24"/>
    </location>
</feature>
<dbReference type="InterPro" id="IPR038636">
    <property type="entry name" value="Wzi_sf"/>
</dbReference>
<dbReference type="Gene3D" id="2.40.160.130">
    <property type="entry name" value="Capsule assembly protein Wzi"/>
    <property type="match status" value="1"/>
</dbReference>
<evidence type="ECO:0008006" key="4">
    <source>
        <dbReference type="Google" id="ProtNLM"/>
    </source>
</evidence>
<accession>A0A9J6ZMG4</accession>
<reference evidence="2" key="2">
    <citation type="submission" date="2022-06" db="EMBL/GenBank/DDBJ databases">
        <title>Xiashengella guii gen. nov. sp. nov., a bacterium isolated form anaerobic digestion tank.</title>
        <authorList>
            <person name="Huang H."/>
        </authorList>
    </citation>
    <scope>NUCLEOTIDE SEQUENCE</scope>
    <source>
        <strain evidence="2">Ai-910</strain>
    </source>
</reference>
<evidence type="ECO:0000313" key="3">
    <source>
        <dbReference type="Proteomes" id="UP001056426"/>
    </source>
</evidence>
<gene>
    <name evidence="2" type="ORF">M9189_07560</name>
</gene>
<feature type="chain" id="PRO_5039944448" description="Gliding motility protein RemB" evidence="1">
    <location>
        <begin position="25"/>
        <end position="542"/>
    </location>
</feature>
<keyword evidence="1" id="KW-0732">Signal</keyword>
<sequence>MRNRKLLVAATLVASLSLLQPADAQQYSKYNSFEFDPIVRALYQPGNNLHTSVKPYRLDQIEKHYNTDSLIRRDLYKPEGHMNIWKRIIHDDLIKWDYKESDNISVSINPYFNFELGKDDDRRTWVNTRGVSFEGHLGSKISFFSALYENQAVFPYYVDEFVETRGVVPGQGRAKTFGDEGRDFSQSTGYLSYNAGTWINFTVGYGKNFIGDGYRSLLLSDNSYSYPYAKMTTTFLKVQYMVMLAQFTHIDKLERLGDERFPYKYGMFHYLDWNIGKRLSLGLFESVIWAAEDETGYRGIDMGYIIPVIIYRPAEYSVGSPDNVVMGLNLKYVPWKDAAFYGQFVMNEFKLDEVMSGNKWWANKQGFMLGFKNYNFLGVKNLDVQTEYSQVRPFTYSHYSPITNFGHFNQELAHPLGANFRESISFLKYRWNRWHLNLEAMYAIHGKDDLHFNDDNFISWGGNIFVSNMLRYDSHGHVIGQGLKTRIIHGAASVSFLINPKNNMNISAGVRMRDYSNDQQDLRSTMFTLAFRTSLNNFYYNF</sequence>
<dbReference type="AlphaFoldDB" id="A0A9J6ZMG4"/>
<name>A0A9J6ZMG4_9BACT</name>